<dbReference type="AlphaFoldDB" id="A0A9P0I0A1"/>
<dbReference type="Proteomes" id="UP001153321">
    <property type="component" value="Chromosome 14"/>
</dbReference>
<proteinExistence type="predicted"/>
<evidence type="ECO:0000313" key="4">
    <source>
        <dbReference type="Proteomes" id="UP001153321"/>
    </source>
</evidence>
<evidence type="ECO:0000256" key="1">
    <source>
        <dbReference type="SAM" id="Phobius"/>
    </source>
</evidence>
<evidence type="ECO:0000313" key="3">
    <source>
        <dbReference type="EMBL" id="CAH1636699.1"/>
    </source>
</evidence>
<gene>
    <name evidence="3" type="ORF">SPLIT_LOCUS2061</name>
</gene>
<dbReference type="Pfam" id="PF22954">
    <property type="entry name" value="DUF7027"/>
    <property type="match status" value="1"/>
</dbReference>
<name>A0A9P0I0A1_SPOLI</name>
<keyword evidence="4" id="KW-1185">Reference proteome</keyword>
<keyword evidence="1" id="KW-1133">Transmembrane helix</keyword>
<sequence>MCLTVDNCCCCFGLELGTKIIGILYTFLAVCALLVYAPLAALGDLPQSRLIFYVTLSLLAFAEIFIGGLLIHASFKRKPQLMWPWLVLAWWKGLVLVVLTVAGMVLLTFSRNIDTIGEASAVISVYFVYSGQRSRAWKDDYYSRDYSLNVVLLCACVLLDDASKDVLSCDMCEYISPLILRGGGEQQTARAGAGELLGQQACAAARQDTVLLRIDRHTDRDYRIIDFALWILPLISIASTLAETDTSNANITTLYPVPNRNISRNDIHSRFSDTQTKPSTTETIVNKTDVTINKSEANKTEAKNTLPTQTWKIESSFAPSNLTEVNNKTKEPKQLLKDFKPSQHLGSFFDDENAEVIRTPAVGPVEKKPASGFLSPPKEVYYQHPSYNNIPKEIYYTHEEFPYKFEDTIYTKTREGWQDSLDSKPTVEAPVKVPAGGLYKSPEAFKDKPQSAEEYGLEYHEDEKEHALKKRVNPWQNLLRLVTAFIPVGLIISALTPSVITIHNVDDNMSKAFFSPVSSLGPRRDKHNTDQRALQEEAALRTAFREELRPTTNAAPAHYETMLQNPLRGHGGSVEDATLAVHLQSGDRRPERTTYNLKT</sequence>
<dbReference type="EMBL" id="LR824545">
    <property type="protein sequence ID" value="CAH1636699.1"/>
    <property type="molecule type" value="Genomic_DNA"/>
</dbReference>
<reference evidence="3" key="1">
    <citation type="submission" date="2022-02" db="EMBL/GenBank/DDBJ databases">
        <authorList>
            <person name="King R."/>
        </authorList>
    </citation>
    <scope>NUCLEOTIDE SEQUENCE</scope>
</reference>
<evidence type="ECO:0000259" key="2">
    <source>
        <dbReference type="Pfam" id="PF22954"/>
    </source>
</evidence>
<organism evidence="3 4">
    <name type="scientific">Spodoptera littoralis</name>
    <name type="common">Egyptian cotton leafworm</name>
    <dbReference type="NCBI Taxonomy" id="7109"/>
    <lineage>
        <taxon>Eukaryota</taxon>
        <taxon>Metazoa</taxon>
        <taxon>Ecdysozoa</taxon>
        <taxon>Arthropoda</taxon>
        <taxon>Hexapoda</taxon>
        <taxon>Insecta</taxon>
        <taxon>Pterygota</taxon>
        <taxon>Neoptera</taxon>
        <taxon>Endopterygota</taxon>
        <taxon>Lepidoptera</taxon>
        <taxon>Glossata</taxon>
        <taxon>Ditrysia</taxon>
        <taxon>Noctuoidea</taxon>
        <taxon>Noctuidae</taxon>
        <taxon>Amphipyrinae</taxon>
        <taxon>Spodoptera</taxon>
    </lineage>
</organism>
<accession>A0A9P0I0A1</accession>
<feature type="transmembrane region" description="Helical" evidence="1">
    <location>
        <begin position="83"/>
        <end position="107"/>
    </location>
</feature>
<feature type="transmembrane region" description="Helical" evidence="1">
    <location>
        <begin position="50"/>
        <end position="71"/>
    </location>
</feature>
<dbReference type="InterPro" id="IPR054291">
    <property type="entry name" value="DUF7027"/>
</dbReference>
<keyword evidence="1" id="KW-0812">Transmembrane</keyword>
<keyword evidence="1" id="KW-0472">Membrane</keyword>
<feature type="transmembrane region" description="Helical" evidence="1">
    <location>
        <begin position="22"/>
        <end position="43"/>
    </location>
</feature>
<protein>
    <recommendedName>
        <fullName evidence="2">DUF7027 domain-containing protein</fullName>
    </recommendedName>
</protein>
<feature type="domain" description="DUF7027" evidence="2">
    <location>
        <begin position="17"/>
        <end position="106"/>
    </location>
</feature>